<dbReference type="Gene3D" id="3.80.10.10">
    <property type="entry name" value="Ribonuclease Inhibitor"/>
    <property type="match status" value="1"/>
</dbReference>
<name>A0A5E4GDH8_PRUDU</name>
<dbReference type="InParanoid" id="A0A5E4GDH8"/>
<dbReference type="EMBL" id="CABIKO010000583">
    <property type="protein sequence ID" value="VVA37875.1"/>
    <property type="molecule type" value="Genomic_DNA"/>
</dbReference>
<dbReference type="PANTHER" id="PTHR36766">
    <property type="entry name" value="PLANT BROAD-SPECTRUM MILDEW RESISTANCE PROTEIN RPW8"/>
    <property type="match status" value="1"/>
</dbReference>
<evidence type="ECO:0000256" key="1">
    <source>
        <dbReference type="ARBA" id="ARBA00022737"/>
    </source>
</evidence>
<keyword evidence="1" id="KW-0677">Repeat</keyword>
<dbReference type="Pfam" id="PF18052">
    <property type="entry name" value="Rx_N"/>
    <property type="match status" value="1"/>
</dbReference>
<evidence type="ECO:0000313" key="10">
    <source>
        <dbReference type="Proteomes" id="UP001054821"/>
    </source>
</evidence>
<dbReference type="PANTHER" id="PTHR36766:SF61">
    <property type="entry name" value="NB-ARC DOMAIN DISEASE RESISTANCE PROTEIN"/>
    <property type="match status" value="1"/>
</dbReference>
<keyword evidence="4" id="KW-0067">ATP-binding</keyword>
<evidence type="ECO:0000256" key="2">
    <source>
        <dbReference type="ARBA" id="ARBA00022741"/>
    </source>
</evidence>
<evidence type="ECO:0000259" key="5">
    <source>
        <dbReference type="Pfam" id="PF18052"/>
    </source>
</evidence>
<evidence type="ECO:0000256" key="4">
    <source>
        <dbReference type="ARBA" id="ARBA00022840"/>
    </source>
</evidence>
<dbReference type="OMA" id="EDWHEIA"/>
<evidence type="ECO:0000313" key="7">
    <source>
        <dbReference type="EMBL" id="KAI5317619.1"/>
    </source>
</evidence>
<keyword evidence="3" id="KW-0611">Plant defense</keyword>
<dbReference type="Proteomes" id="UP001054821">
    <property type="component" value="Chromosome 7"/>
</dbReference>
<dbReference type="Proteomes" id="UP000327085">
    <property type="component" value="Chromosome 7"/>
</dbReference>
<dbReference type="InterPro" id="IPR032675">
    <property type="entry name" value="LRR_dom_sf"/>
</dbReference>
<feature type="domain" description="Disease resistance N-terminal" evidence="5">
    <location>
        <begin position="11"/>
        <end position="55"/>
    </location>
</feature>
<keyword evidence="10" id="KW-1185">Reference proteome</keyword>
<sequence length="339" mass="38189">MTDLAFPLATKLIEKLGSFASEQICLAWGVKPDLKKLQSTMSTIKDVLLDAEQDECSIVKSANTIDISENVRHLTVLEAGQNVSTTLQNLNKVRTIETCEIEIDESFMCTCFLRFKYLRVVVLPKCSLQVLPSSIGSLKHLRYLAFNLNEAITKLPNAICRLQSLQTLNFVYCENLQELPRDISKLISLTSLFLTTKQTSFIENGVGCLKSLRFLNISGCSNLTSLPRETSYLAALRTLWIADCKQLDLGNVNYQGTPLRLQKLLITHLPRMVALPDWFQGAANTLQFLIIFRCENLEALPEWLRSFTSLRTLALYSCLKLSSLPEGDAFSYLLKRTCD</sequence>
<proteinExistence type="predicted"/>
<reference evidence="7 10" key="3">
    <citation type="journal article" date="2022" name="G3 (Bethesda)">
        <title>Whole-genome sequence and methylome profiling of the almond [Prunus dulcis (Mill.) D.A. Webb] cultivar 'Nonpareil'.</title>
        <authorList>
            <person name="D'Amico-Willman K.M."/>
            <person name="Ouma W.Z."/>
            <person name="Meulia T."/>
            <person name="Sideli G.M."/>
            <person name="Gradziel T.M."/>
            <person name="Fresnedo-Ramirez J."/>
        </authorList>
    </citation>
    <scope>NUCLEOTIDE SEQUENCE [LARGE SCALE GENOMIC DNA]</scope>
    <source>
        <strain evidence="7">Clone GOH B32 T37-40</strain>
    </source>
</reference>
<reference evidence="8" key="1">
    <citation type="submission" date="2019-07" db="EMBL/GenBank/DDBJ databases">
        <authorList>
            <person name="Alioto T."/>
            <person name="Alioto T."/>
            <person name="Gomez Garrido J."/>
        </authorList>
    </citation>
    <scope>NUCLEOTIDE SEQUENCE</scope>
</reference>
<evidence type="ECO:0000313" key="8">
    <source>
        <dbReference type="EMBL" id="VVA37875.1"/>
    </source>
</evidence>
<reference evidence="9" key="2">
    <citation type="journal article" date="2020" name="Plant J.">
        <title>Transposons played a major role in the diversification between the closely related almond and peach genomes: results from the almond genome sequence.</title>
        <authorList>
            <person name="Alioto T."/>
            <person name="Alexiou K.G."/>
            <person name="Bardil A."/>
            <person name="Barteri F."/>
            <person name="Castanera R."/>
            <person name="Cruz F."/>
            <person name="Dhingra A."/>
            <person name="Duval H."/>
            <person name="Fernandez I Marti A."/>
            <person name="Frias L."/>
            <person name="Galan B."/>
            <person name="Garcia J.L."/>
            <person name="Howad W."/>
            <person name="Gomez-Garrido J."/>
            <person name="Gut M."/>
            <person name="Julca I."/>
            <person name="Morata J."/>
            <person name="Puigdomenech P."/>
            <person name="Ribeca P."/>
            <person name="Rubio Cabetas M.J."/>
            <person name="Vlasova A."/>
            <person name="Wirthensohn M."/>
            <person name="Garcia-Mas J."/>
            <person name="Gabaldon T."/>
            <person name="Casacuberta J.M."/>
            <person name="Arus P."/>
        </authorList>
    </citation>
    <scope>NUCLEOTIDE SEQUENCE [LARGE SCALE GENOMIC DNA]</scope>
    <source>
        <strain evidence="9">cv. Texas</strain>
    </source>
</reference>
<evidence type="ECO:0000259" key="6">
    <source>
        <dbReference type="Pfam" id="PF23598"/>
    </source>
</evidence>
<dbReference type="InterPro" id="IPR041118">
    <property type="entry name" value="Rx_N"/>
</dbReference>
<evidence type="ECO:0000256" key="3">
    <source>
        <dbReference type="ARBA" id="ARBA00022821"/>
    </source>
</evidence>
<dbReference type="AlphaFoldDB" id="A0A5E4GDH8"/>
<evidence type="ECO:0000313" key="9">
    <source>
        <dbReference type="Proteomes" id="UP000327085"/>
    </source>
</evidence>
<protein>
    <submittedName>
        <fullName evidence="8">PREDICTED: disease resistance</fullName>
    </submittedName>
</protein>
<organism evidence="8 9">
    <name type="scientific">Prunus dulcis</name>
    <name type="common">Almond</name>
    <name type="synonym">Amygdalus dulcis</name>
    <dbReference type="NCBI Taxonomy" id="3755"/>
    <lineage>
        <taxon>Eukaryota</taxon>
        <taxon>Viridiplantae</taxon>
        <taxon>Streptophyta</taxon>
        <taxon>Embryophyta</taxon>
        <taxon>Tracheophyta</taxon>
        <taxon>Spermatophyta</taxon>
        <taxon>Magnoliopsida</taxon>
        <taxon>eudicotyledons</taxon>
        <taxon>Gunneridae</taxon>
        <taxon>Pentapetalae</taxon>
        <taxon>rosids</taxon>
        <taxon>fabids</taxon>
        <taxon>Rosales</taxon>
        <taxon>Rosaceae</taxon>
        <taxon>Amygdaloideae</taxon>
        <taxon>Amygdaleae</taxon>
        <taxon>Prunus</taxon>
    </lineage>
</organism>
<dbReference type="InterPro" id="IPR055414">
    <property type="entry name" value="LRR_R13L4/SHOC2-like"/>
</dbReference>
<dbReference type="SUPFAM" id="SSF52058">
    <property type="entry name" value="L domain-like"/>
    <property type="match status" value="1"/>
</dbReference>
<dbReference type="Gramene" id="VVA37875">
    <property type="protein sequence ID" value="VVA37875"/>
    <property type="gene ID" value="Prudul26B009074"/>
</dbReference>
<keyword evidence="2" id="KW-0547">Nucleotide-binding</keyword>
<feature type="domain" description="Disease resistance R13L4/SHOC-2-like LRR" evidence="6">
    <location>
        <begin position="108"/>
        <end position="315"/>
    </location>
</feature>
<dbReference type="EMBL" id="JAJFAZ020000007">
    <property type="protein sequence ID" value="KAI5317619.1"/>
    <property type="molecule type" value="Genomic_DNA"/>
</dbReference>
<dbReference type="GO" id="GO:0005524">
    <property type="term" value="F:ATP binding"/>
    <property type="evidence" value="ECO:0007669"/>
    <property type="project" value="UniProtKB-KW"/>
</dbReference>
<dbReference type="GO" id="GO:0006952">
    <property type="term" value="P:defense response"/>
    <property type="evidence" value="ECO:0007669"/>
    <property type="project" value="UniProtKB-KW"/>
</dbReference>
<accession>A0A5E4GDH8</accession>
<dbReference type="Pfam" id="PF23598">
    <property type="entry name" value="LRR_14"/>
    <property type="match status" value="1"/>
</dbReference>
<gene>
    <name evidence="8" type="ORF">ALMOND_2B009074</name>
    <name evidence="7" type="ORF">L3X38_037326</name>
</gene>